<evidence type="ECO:0000313" key="10">
    <source>
        <dbReference type="EMBL" id="GBG34216.1"/>
    </source>
</evidence>
<evidence type="ECO:0000256" key="1">
    <source>
        <dbReference type="ARBA" id="ARBA00004127"/>
    </source>
</evidence>
<evidence type="ECO:0000256" key="7">
    <source>
        <dbReference type="ARBA" id="ARBA00022989"/>
    </source>
</evidence>
<dbReference type="InterPro" id="IPR004316">
    <property type="entry name" value="SWEET_rpt"/>
</dbReference>
<feature type="transmembrane region" description="Helical" evidence="9">
    <location>
        <begin position="188"/>
        <end position="209"/>
    </location>
</feature>
<dbReference type="Gene3D" id="1.20.1280.290">
    <property type="match status" value="2"/>
</dbReference>
<keyword evidence="4 10" id="KW-0762">Sugar transport</keyword>
<gene>
    <name evidence="10" type="ORF">FCC1311_104402</name>
</gene>
<evidence type="ECO:0000256" key="3">
    <source>
        <dbReference type="ARBA" id="ARBA00022448"/>
    </source>
</evidence>
<dbReference type="EMBL" id="BEYU01000184">
    <property type="protein sequence ID" value="GBG34216.1"/>
    <property type="molecule type" value="Genomic_DNA"/>
</dbReference>
<dbReference type="GO" id="GO:0051119">
    <property type="term" value="F:sugar transmembrane transporter activity"/>
    <property type="evidence" value="ECO:0007669"/>
    <property type="project" value="InterPro"/>
</dbReference>
<keyword evidence="11" id="KW-1185">Reference proteome</keyword>
<organism evidence="10 11">
    <name type="scientific">Hondaea fermentalgiana</name>
    <dbReference type="NCBI Taxonomy" id="2315210"/>
    <lineage>
        <taxon>Eukaryota</taxon>
        <taxon>Sar</taxon>
        <taxon>Stramenopiles</taxon>
        <taxon>Bigyra</taxon>
        <taxon>Labyrinthulomycetes</taxon>
        <taxon>Thraustochytrida</taxon>
        <taxon>Thraustochytriidae</taxon>
        <taxon>Hondaea</taxon>
    </lineage>
</organism>
<protein>
    <submittedName>
        <fullName evidence="10">Bidirectional sugar transporter SWEET7</fullName>
    </submittedName>
</protein>
<dbReference type="OrthoDB" id="409725at2759"/>
<evidence type="ECO:0000256" key="2">
    <source>
        <dbReference type="ARBA" id="ARBA00007809"/>
    </source>
</evidence>
<accession>A0A2R5GTL8</accession>
<feature type="transmembrane region" description="Helical" evidence="9">
    <location>
        <begin position="161"/>
        <end position="182"/>
    </location>
</feature>
<evidence type="ECO:0000256" key="4">
    <source>
        <dbReference type="ARBA" id="ARBA00022597"/>
    </source>
</evidence>
<keyword evidence="3" id="KW-0813">Transport</keyword>
<proteinExistence type="inferred from homology"/>
<dbReference type="GO" id="GO:0012505">
    <property type="term" value="C:endomembrane system"/>
    <property type="evidence" value="ECO:0007669"/>
    <property type="project" value="UniProtKB-SubCell"/>
</dbReference>
<evidence type="ECO:0000256" key="9">
    <source>
        <dbReference type="SAM" id="Phobius"/>
    </source>
</evidence>
<dbReference type="Pfam" id="PF03083">
    <property type="entry name" value="MtN3_slv"/>
    <property type="match status" value="2"/>
</dbReference>
<dbReference type="InterPro" id="IPR047664">
    <property type="entry name" value="SWEET"/>
</dbReference>
<dbReference type="GO" id="GO:0016020">
    <property type="term" value="C:membrane"/>
    <property type="evidence" value="ECO:0007669"/>
    <property type="project" value="InterPro"/>
</dbReference>
<comment type="subcellular location">
    <subcellularLocation>
        <location evidence="1">Endomembrane system</location>
        <topology evidence="1">Multi-pass membrane protein</topology>
    </subcellularLocation>
</comment>
<keyword evidence="7 9" id="KW-1133">Transmembrane helix</keyword>
<evidence type="ECO:0000256" key="5">
    <source>
        <dbReference type="ARBA" id="ARBA00022692"/>
    </source>
</evidence>
<keyword evidence="8 9" id="KW-0472">Membrane</keyword>
<evidence type="ECO:0000313" key="11">
    <source>
        <dbReference type="Proteomes" id="UP000241890"/>
    </source>
</evidence>
<keyword evidence="6" id="KW-0677">Repeat</keyword>
<feature type="transmembrane region" description="Helical" evidence="9">
    <location>
        <begin position="104"/>
        <end position="124"/>
    </location>
</feature>
<dbReference type="InParanoid" id="A0A2R5GTL8"/>
<sequence>MGFQEVFVLQIAPVLGVITTELLYLGPMYAMLKARKKRDLGSLNPVLFAVTAPQALQWTVYGAMIGNIYLVLGSIAGIIIGVFYLITCARLCTSDTQVRRMETIFVVQFSVTAALVVLGLFAPSAGAEAAGMYSMISSLALYTTPLVDLRRMIAARDASSINRGFLAMQILSGFLWTLYSFFDFDVFVLTPSLVGLVFGLAQLFLVILFRGNATLMPEMESSDVEAFGVRKEEQAADALPGQQEMGPIGGCYSPPTCYRLNREESAPLQVPTSTDATQQVALENALPMSTPEHCAPQPETMSLERIAAPLASFPEHTEATPAALSVPMASAHVGTTPGQSACTEPASHGAMSTECEVASMTLPDPQASFTTGAAFPQTTNERFGRQRVLLRAASSHIATATPTPATRFRSSDLGIMPLRPRAMSLSPSHQGDRVEGYAPASLEAAFHPHEQEYQVARVATPGLHEGEVAPEAVAVASPMCHEAANEVFVGAAESMAPAEIPLLSPCPSGGEHIQTTVETNDDDDYEEMIDAKAISFTGADQGE</sequence>
<reference evidence="10 11" key="1">
    <citation type="submission" date="2017-12" db="EMBL/GenBank/DDBJ databases">
        <title>Sequencing, de novo assembly and annotation of complete genome of a new Thraustochytrid species, strain FCC1311.</title>
        <authorList>
            <person name="Sedici K."/>
            <person name="Godart F."/>
            <person name="Aiese Cigliano R."/>
            <person name="Sanseverino W."/>
            <person name="Barakat M."/>
            <person name="Ortet P."/>
            <person name="Marechal E."/>
            <person name="Cagnac O."/>
            <person name="Amato A."/>
        </authorList>
    </citation>
    <scope>NUCLEOTIDE SEQUENCE [LARGE SCALE GENOMIC DNA]</scope>
</reference>
<dbReference type="PANTHER" id="PTHR10791">
    <property type="entry name" value="RAG1-ACTIVATING PROTEIN 1"/>
    <property type="match status" value="1"/>
</dbReference>
<name>A0A2R5GTL8_9STRA</name>
<feature type="transmembrane region" description="Helical" evidence="9">
    <location>
        <begin position="70"/>
        <end position="92"/>
    </location>
</feature>
<feature type="transmembrane region" description="Helical" evidence="9">
    <location>
        <begin position="6"/>
        <end position="25"/>
    </location>
</feature>
<keyword evidence="5 9" id="KW-0812">Transmembrane</keyword>
<comment type="similarity">
    <text evidence="2">Belongs to the SWEET sugar transporter family.</text>
</comment>
<comment type="caution">
    <text evidence="10">The sequence shown here is derived from an EMBL/GenBank/DDBJ whole genome shotgun (WGS) entry which is preliminary data.</text>
</comment>
<dbReference type="AlphaFoldDB" id="A0A2R5GTL8"/>
<dbReference type="Proteomes" id="UP000241890">
    <property type="component" value="Unassembled WGS sequence"/>
</dbReference>
<evidence type="ECO:0000256" key="8">
    <source>
        <dbReference type="ARBA" id="ARBA00023136"/>
    </source>
</evidence>
<evidence type="ECO:0000256" key="6">
    <source>
        <dbReference type="ARBA" id="ARBA00022737"/>
    </source>
</evidence>